<reference evidence="5" key="1">
    <citation type="submission" date="2022-10" db="EMBL/GenBank/DDBJ databases">
        <title>Hoeflea sp. J2-29, isolated from marine algae.</title>
        <authorList>
            <person name="Kristyanto S."/>
            <person name="Kim J.M."/>
            <person name="Jeon C.O."/>
        </authorList>
    </citation>
    <scope>NUCLEOTIDE SEQUENCE</scope>
    <source>
        <strain evidence="5">J2-29</strain>
    </source>
</reference>
<dbReference type="Pfam" id="PF02737">
    <property type="entry name" value="3HCDH_N"/>
    <property type="match status" value="1"/>
</dbReference>
<protein>
    <submittedName>
        <fullName evidence="5">3-hydroxyacyl-CoA dehydrogenase NAD-binding domain-containing protein</fullName>
    </submittedName>
</protein>
<dbReference type="EMBL" id="JAOVZQ010000001">
    <property type="protein sequence ID" value="MCY0093265.1"/>
    <property type="molecule type" value="Genomic_DNA"/>
</dbReference>
<dbReference type="Proteomes" id="UP001081283">
    <property type="component" value="Unassembled WGS sequence"/>
</dbReference>
<feature type="domain" description="3-hydroxyacyl-CoA dehydrogenase C-terminal" evidence="2">
    <location>
        <begin position="190"/>
        <end position="287"/>
    </location>
</feature>
<feature type="domain" description="3-hydroxyacyl-CoA dehydrogenase NAD binding" evidence="3">
    <location>
        <begin position="9"/>
        <end position="186"/>
    </location>
</feature>
<sequence>MTALDTSKTVAVIGAGTMGAGIAQVAAAAGHPVLLFDVADGAARAAIVTIGKGLDRLVTREKISRETADAIVGHIVPANGLEALTGASLVIEAIVENLDIKQALFAQLEDIVAAGAILATNTSSISVTSIARGLRAPGRVAGLHFFNPAPVMKLVEIVSGRVTDPAIAETLFDTATAWGKIAVHTRSTPGFIVNRVARPFYAEALRLCEEQVADPATLDALMKGGGGFPMGPFELMDLIGNDVNYAVSLSVFNAYYQDPRFRPSLLQLELVNAGHLGRKSGRGYYDYTEGAKRPLPRFETPKAGIPPLGNFKIGTDKELEGVQIALSDGRMASEVARELRRPVILHDFMSDGATTLGFAVSADMPDSIVSRFVASLSPEGIDAVRLPDWPGLVVLRTLSMLANEGFEASLQGVADQSDIDLAMRYGLNHPQGPITRAKEIGLVRVLSVLDSIFRLTGDPRYRASFALRNSSADDVNHHSIDPDVAPAI</sequence>
<keyword evidence="1" id="KW-0560">Oxidoreductase</keyword>
<dbReference type="Gene3D" id="1.10.1040.50">
    <property type="match status" value="1"/>
</dbReference>
<feature type="domain" description="3-hydroxyacyl-CoA dehydrogenase C-terminal" evidence="2">
    <location>
        <begin position="391"/>
        <end position="468"/>
    </location>
</feature>
<evidence type="ECO:0000313" key="6">
    <source>
        <dbReference type="Proteomes" id="UP001081283"/>
    </source>
</evidence>
<dbReference type="InterPro" id="IPR006180">
    <property type="entry name" value="3-OHacyl-CoA_DH_CS"/>
</dbReference>
<feature type="domain" description="3-hydroxybutyryl-CoA dehydrogenase reduced Rossmann-fold" evidence="4">
    <location>
        <begin position="324"/>
        <end position="390"/>
    </location>
</feature>
<proteinExistence type="predicted"/>
<dbReference type="Gene3D" id="3.40.50.720">
    <property type="entry name" value="NAD(P)-binding Rossmann-like Domain"/>
    <property type="match status" value="1"/>
</dbReference>
<evidence type="ECO:0000313" key="5">
    <source>
        <dbReference type="EMBL" id="MCY0093265.1"/>
    </source>
</evidence>
<comment type="caution">
    <text evidence="5">The sequence shown here is derived from an EMBL/GenBank/DDBJ whole genome shotgun (WGS) entry which is preliminary data.</text>
</comment>
<dbReference type="PROSITE" id="PS00067">
    <property type="entry name" value="3HCDH"/>
    <property type="match status" value="1"/>
</dbReference>
<dbReference type="InterPro" id="IPR008927">
    <property type="entry name" value="6-PGluconate_DH-like_C_sf"/>
</dbReference>
<dbReference type="InterPro" id="IPR041040">
    <property type="entry name" value="3HCDH_RFF"/>
</dbReference>
<keyword evidence="6" id="KW-1185">Reference proteome</keyword>
<dbReference type="InterPro" id="IPR036291">
    <property type="entry name" value="NAD(P)-bd_dom_sf"/>
</dbReference>
<dbReference type="SUPFAM" id="SSF48179">
    <property type="entry name" value="6-phosphogluconate dehydrogenase C-terminal domain-like"/>
    <property type="match status" value="2"/>
</dbReference>
<name>A0ABT3YBJ6_9HYPH</name>
<dbReference type="InterPro" id="IPR006176">
    <property type="entry name" value="3-OHacyl-CoA_DH_NAD-bd"/>
</dbReference>
<dbReference type="RefSeq" id="WP_267611234.1">
    <property type="nucleotide sequence ID" value="NZ_JAOVZQ010000001.1"/>
</dbReference>
<dbReference type="Pfam" id="PF18321">
    <property type="entry name" value="3HCDH_RFF"/>
    <property type="match status" value="1"/>
</dbReference>
<dbReference type="SUPFAM" id="SSF51735">
    <property type="entry name" value="NAD(P)-binding Rossmann-fold domains"/>
    <property type="match status" value="1"/>
</dbReference>
<evidence type="ECO:0000256" key="1">
    <source>
        <dbReference type="ARBA" id="ARBA00023002"/>
    </source>
</evidence>
<dbReference type="PANTHER" id="PTHR48075:SF5">
    <property type="entry name" value="3-HYDROXYBUTYRYL-COA DEHYDROGENASE"/>
    <property type="match status" value="1"/>
</dbReference>
<gene>
    <name evidence="5" type="ORF">OEG82_04360</name>
</gene>
<accession>A0ABT3YBJ6</accession>
<evidence type="ECO:0000259" key="3">
    <source>
        <dbReference type="Pfam" id="PF02737"/>
    </source>
</evidence>
<dbReference type="InterPro" id="IPR006108">
    <property type="entry name" value="3HC_DH_C"/>
</dbReference>
<evidence type="ECO:0000259" key="2">
    <source>
        <dbReference type="Pfam" id="PF00725"/>
    </source>
</evidence>
<organism evidence="5 6">
    <name type="scientific">Hoeflea ulvae</name>
    <dbReference type="NCBI Taxonomy" id="2983764"/>
    <lineage>
        <taxon>Bacteria</taxon>
        <taxon>Pseudomonadati</taxon>
        <taxon>Pseudomonadota</taxon>
        <taxon>Alphaproteobacteria</taxon>
        <taxon>Hyphomicrobiales</taxon>
        <taxon>Rhizobiaceae</taxon>
        <taxon>Hoeflea</taxon>
    </lineage>
</organism>
<evidence type="ECO:0000259" key="4">
    <source>
        <dbReference type="Pfam" id="PF18321"/>
    </source>
</evidence>
<dbReference type="PANTHER" id="PTHR48075">
    <property type="entry name" value="3-HYDROXYACYL-COA DEHYDROGENASE FAMILY PROTEIN"/>
    <property type="match status" value="1"/>
</dbReference>
<dbReference type="Pfam" id="PF00725">
    <property type="entry name" value="3HCDH"/>
    <property type="match status" value="2"/>
</dbReference>